<name>A0A8A4TQA2_SULCO</name>
<dbReference type="KEGG" id="scor:J3U87_03980"/>
<accession>A0A8A4TQA2</accession>
<feature type="transmembrane region" description="Helical" evidence="1">
    <location>
        <begin position="21"/>
        <end position="41"/>
    </location>
</feature>
<dbReference type="AlphaFoldDB" id="A0A8A4TQA2"/>
<sequence>MTTVDTTSIFPCFLPSISPRFFPFFILAACLSGPFHALFAADRATGIPIEATMVLSWSKPVDAAGAFETNDAKAVHRAAVFPPAMPVRVAAKSATTAMADEAANRRFDTTSPLLYAIGARPMPASGTITAPSLDGSATKRAGEAPLQGVPPFASVLLLGLAAFVRSPRRRR</sequence>
<dbReference type="RefSeq" id="WP_237381735.1">
    <property type="nucleotide sequence ID" value="NZ_CP071793.1"/>
</dbReference>
<evidence type="ECO:0000313" key="3">
    <source>
        <dbReference type="Proteomes" id="UP000663929"/>
    </source>
</evidence>
<dbReference type="Proteomes" id="UP000663929">
    <property type="component" value="Chromosome"/>
</dbReference>
<keyword evidence="1" id="KW-1133">Transmembrane helix</keyword>
<reference evidence="2" key="1">
    <citation type="submission" date="2021-03" db="EMBL/GenBank/DDBJ databases">
        <title>Acanthopleuribacteraceae sp. M133.</title>
        <authorList>
            <person name="Wang G."/>
        </authorList>
    </citation>
    <scope>NUCLEOTIDE SEQUENCE</scope>
    <source>
        <strain evidence="2">M133</strain>
    </source>
</reference>
<keyword evidence="1" id="KW-0812">Transmembrane</keyword>
<keyword evidence="3" id="KW-1185">Reference proteome</keyword>
<dbReference type="EMBL" id="CP071793">
    <property type="protein sequence ID" value="QTD51607.1"/>
    <property type="molecule type" value="Genomic_DNA"/>
</dbReference>
<evidence type="ECO:0000256" key="1">
    <source>
        <dbReference type="SAM" id="Phobius"/>
    </source>
</evidence>
<proteinExistence type="predicted"/>
<protein>
    <submittedName>
        <fullName evidence="2">Uncharacterized protein</fullName>
    </submittedName>
</protein>
<keyword evidence="1" id="KW-0472">Membrane</keyword>
<organism evidence="2 3">
    <name type="scientific">Sulfidibacter corallicola</name>
    <dbReference type="NCBI Taxonomy" id="2818388"/>
    <lineage>
        <taxon>Bacteria</taxon>
        <taxon>Pseudomonadati</taxon>
        <taxon>Acidobacteriota</taxon>
        <taxon>Holophagae</taxon>
        <taxon>Acanthopleuribacterales</taxon>
        <taxon>Acanthopleuribacteraceae</taxon>
        <taxon>Sulfidibacter</taxon>
    </lineage>
</organism>
<gene>
    <name evidence="2" type="ORF">J3U87_03980</name>
</gene>
<evidence type="ECO:0000313" key="2">
    <source>
        <dbReference type="EMBL" id="QTD51607.1"/>
    </source>
</evidence>